<feature type="region of interest" description="Disordered" evidence="1">
    <location>
        <begin position="191"/>
        <end position="210"/>
    </location>
</feature>
<feature type="chain" id="PRO_5035424751" evidence="2">
    <location>
        <begin position="26"/>
        <end position="210"/>
    </location>
</feature>
<dbReference type="EMBL" id="OU594958">
    <property type="protein sequence ID" value="CAG9282345.1"/>
    <property type="molecule type" value="Genomic_DNA"/>
</dbReference>
<feature type="signal peptide" evidence="2">
    <location>
        <begin position="1"/>
        <end position="25"/>
    </location>
</feature>
<protein>
    <submittedName>
        <fullName evidence="3">Uncharacterized protein</fullName>
    </submittedName>
</protein>
<reference evidence="3" key="1">
    <citation type="submission" date="2022-02" db="EMBL/GenBank/DDBJ databases">
        <authorList>
            <person name="Giguere J D."/>
        </authorList>
    </citation>
    <scope>NUCLEOTIDE SEQUENCE</scope>
    <source>
        <strain evidence="3">CCAP 1055/1</strain>
    </source>
</reference>
<organism evidence="3">
    <name type="scientific">Phaeodactylum tricornutum</name>
    <name type="common">Diatom</name>
    <dbReference type="NCBI Taxonomy" id="2850"/>
    <lineage>
        <taxon>Eukaryota</taxon>
        <taxon>Sar</taxon>
        <taxon>Stramenopiles</taxon>
        <taxon>Ochrophyta</taxon>
        <taxon>Bacillariophyta</taxon>
        <taxon>Bacillariophyceae</taxon>
        <taxon>Bacillariophycidae</taxon>
        <taxon>Naviculales</taxon>
        <taxon>Phaeodactylaceae</taxon>
        <taxon>Phaeodactylum</taxon>
    </lineage>
</organism>
<dbReference type="AlphaFoldDB" id="A0A8J9X3B8"/>
<feature type="compositionally biased region" description="Acidic residues" evidence="1">
    <location>
        <begin position="191"/>
        <end position="202"/>
    </location>
</feature>
<name>A0A8J9X3B8_PHATR</name>
<gene>
    <name evidence="3" type="ORF">PTTT1_LOCUS19351</name>
</gene>
<evidence type="ECO:0000256" key="1">
    <source>
        <dbReference type="SAM" id="MobiDB-lite"/>
    </source>
</evidence>
<sequence length="210" mass="23877">MSPPFAASLGWVLILLFVKARIVYAWLPHTSFHTRCSGSPRAWIPSITSLYSDASISSGTPQALKEDSDEYEYVEYDILREEDFAKSEWLIGTNWENRQNKIEETWVRLAITEDGKNLAVWGDKSEGKWNLDAASQFLSISKENIFGKRIWAGSVDDYYYVQGTVRGWTYWSAAEILGQWQAKRLGVDPEEAGEAPWFEDDGQPPIEGPN</sequence>
<keyword evidence="2" id="KW-0732">Signal</keyword>
<dbReference type="Proteomes" id="UP000836788">
    <property type="component" value="Chromosome 17"/>
</dbReference>
<proteinExistence type="predicted"/>
<evidence type="ECO:0000256" key="2">
    <source>
        <dbReference type="SAM" id="SignalP"/>
    </source>
</evidence>
<accession>A0A8J9X3B8</accession>
<evidence type="ECO:0000313" key="3">
    <source>
        <dbReference type="EMBL" id="CAG9282345.1"/>
    </source>
</evidence>